<proteinExistence type="inferred from homology"/>
<dbReference type="OrthoDB" id="191139at2759"/>
<dbReference type="Proteomes" id="UP000277212">
    <property type="component" value="Unassembled WGS sequence"/>
</dbReference>
<dbReference type="PRINTS" id="PR00081">
    <property type="entry name" value="GDHRDH"/>
</dbReference>
<dbReference type="STRING" id="2010991.A0A3M2RJ58"/>
<keyword evidence="5" id="KW-1185">Reference proteome</keyword>
<reference evidence="4 5" key="1">
    <citation type="submission" date="2017-06" db="EMBL/GenBank/DDBJ databases">
        <title>Comparative genomic analysis of Ambrosia Fusariam Clade fungi.</title>
        <authorList>
            <person name="Stajich J.E."/>
            <person name="Carrillo J."/>
            <person name="Kijimoto T."/>
            <person name="Eskalen A."/>
            <person name="O'Donnell K."/>
            <person name="Kasson M."/>
        </authorList>
    </citation>
    <scope>NUCLEOTIDE SEQUENCE [LARGE SCALE GENOMIC DNA]</scope>
    <source>
        <strain evidence="4">UCR3666</strain>
    </source>
</reference>
<dbReference type="Gene3D" id="3.40.50.720">
    <property type="entry name" value="NAD(P)-binding Rossmann-like Domain"/>
    <property type="match status" value="1"/>
</dbReference>
<organism evidence="4 5">
    <name type="scientific">Fusarium kuroshium</name>
    <dbReference type="NCBI Taxonomy" id="2010991"/>
    <lineage>
        <taxon>Eukaryota</taxon>
        <taxon>Fungi</taxon>
        <taxon>Dikarya</taxon>
        <taxon>Ascomycota</taxon>
        <taxon>Pezizomycotina</taxon>
        <taxon>Sordariomycetes</taxon>
        <taxon>Hypocreomycetidae</taxon>
        <taxon>Hypocreales</taxon>
        <taxon>Nectriaceae</taxon>
        <taxon>Fusarium</taxon>
        <taxon>Fusarium solani species complex</taxon>
    </lineage>
</organism>
<dbReference type="InterPro" id="IPR002347">
    <property type="entry name" value="SDR_fam"/>
</dbReference>
<dbReference type="SUPFAM" id="SSF51735">
    <property type="entry name" value="NAD(P)-binding Rossmann-fold domains"/>
    <property type="match status" value="1"/>
</dbReference>
<evidence type="ECO:0000313" key="4">
    <source>
        <dbReference type="EMBL" id="RMJ05189.1"/>
    </source>
</evidence>
<evidence type="ECO:0000256" key="2">
    <source>
        <dbReference type="ARBA" id="ARBA00022857"/>
    </source>
</evidence>
<dbReference type="EMBL" id="NKUJ01000429">
    <property type="protein sequence ID" value="RMJ05189.1"/>
    <property type="molecule type" value="Genomic_DNA"/>
</dbReference>
<protein>
    <recommendedName>
        <fullName evidence="6">Oxidoreductase</fullName>
    </recommendedName>
</protein>
<gene>
    <name evidence="4" type="ORF">CDV36_014133</name>
</gene>
<keyword evidence="3" id="KW-0560">Oxidoreductase</keyword>
<keyword evidence="2" id="KW-0521">NADP</keyword>
<evidence type="ECO:0000256" key="3">
    <source>
        <dbReference type="ARBA" id="ARBA00023002"/>
    </source>
</evidence>
<comment type="caution">
    <text evidence="4">The sequence shown here is derived from an EMBL/GenBank/DDBJ whole genome shotgun (WGS) entry which is preliminary data.</text>
</comment>
<evidence type="ECO:0000313" key="5">
    <source>
        <dbReference type="Proteomes" id="UP000277212"/>
    </source>
</evidence>
<evidence type="ECO:0008006" key="6">
    <source>
        <dbReference type="Google" id="ProtNLM"/>
    </source>
</evidence>
<dbReference type="AlphaFoldDB" id="A0A3M2RJ58"/>
<comment type="similarity">
    <text evidence="1">Belongs to the short-chain dehydrogenases/reductases (SDR) family.</text>
</comment>
<sequence>MEKHHCWFGSASFDPDVDIPDLSGKVCLVTGSNTGLGLATLKALAKHNPAKIYLAARSRSKAEAARLEIQASSPAAEKANIDILDLDVSSFPSIRAAAERVNKEVERLDILQLNAGIAMIPPATTAEGYEIQFGTNYLGHVLFTQLLMPKLLATAAMPGADVRIVSMSSVGHKPFSPSSGIIFDELKSDMGNHGGHELYGQAMLAKALFAYELAKRFPQITSTSLHPGTVKSGVWGGNKDVNWLIFNVVVKPAVALTGVTNEEGCKTQLWCSFSKDVKNGHYYEPIGKEGKESKLARDDELSAKLWEWTEKELQAHGAPGWKQE</sequence>
<evidence type="ECO:0000256" key="1">
    <source>
        <dbReference type="ARBA" id="ARBA00006484"/>
    </source>
</evidence>
<dbReference type="PANTHER" id="PTHR24320:SF282">
    <property type="entry name" value="WW DOMAIN-CONTAINING OXIDOREDUCTASE"/>
    <property type="match status" value="1"/>
</dbReference>
<dbReference type="InterPro" id="IPR036291">
    <property type="entry name" value="NAD(P)-bd_dom_sf"/>
</dbReference>
<dbReference type="Pfam" id="PF00106">
    <property type="entry name" value="adh_short"/>
    <property type="match status" value="1"/>
</dbReference>
<name>A0A3M2RJ58_9HYPO</name>
<dbReference type="GO" id="GO:0016491">
    <property type="term" value="F:oxidoreductase activity"/>
    <property type="evidence" value="ECO:0007669"/>
    <property type="project" value="UniProtKB-KW"/>
</dbReference>
<accession>A0A3M2RJ58</accession>
<dbReference type="PANTHER" id="PTHR24320">
    <property type="entry name" value="RETINOL DEHYDROGENASE"/>
    <property type="match status" value="1"/>
</dbReference>